<dbReference type="EMBL" id="BQKI01000005">
    <property type="protein sequence ID" value="GJM94388.1"/>
    <property type="molecule type" value="Genomic_DNA"/>
</dbReference>
<evidence type="ECO:0000256" key="1">
    <source>
        <dbReference type="ARBA" id="ARBA00008668"/>
    </source>
</evidence>
<sequence>MKMNVVVLACLCLVLVLNGVEVDARRHRGRKYKLLLLGDSFVDVGNQQATGEMSQISRQWHTPYGMSDSAHGYRPTGRFSDGLVQSDFLAKILGRDESPPAYRIWSAEDDDGSPFAGLNFAVAGSSVFRGNGTEEATSLPDQIDQLRNLLSDGDVARKDLQDSVALVAVSVMHDYQMVNSDDRDDDLRSFANQVTDKIVDAVKHLQRLGVSKVLVNGLPPSGCTPWWSVNNNYASCDARGNALSSMHNAALKRKLAKFDDDDVLLLDLESIFNSVFSSGTDLSRQFPTRFTPCCDSPDTQNGYCGQVDATWGTKQYTLCSNPADYFYWDFWHPTQAGWNAVMEALKGPIKDFLDI</sequence>
<organism evidence="5 6">
    <name type="scientific">Eleusine coracana subsp. coracana</name>
    <dbReference type="NCBI Taxonomy" id="191504"/>
    <lineage>
        <taxon>Eukaryota</taxon>
        <taxon>Viridiplantae</taxon>
        <taxon>Streptophyta</taxon>
        <taxon>Embryophyta</taxon>
        <taxon>Tracheophyta</taxon>
        <taxon>Spermatophyta</taxon>
        <taxon>Magnoliopsida</taxon>
        <taxon>Liliopsida</taxon>
        <taxon>Poales</taxon>
        <taxon>Poaceae</taxon>
        <taxon>PACMAD clade</taxon>
        <taxon>Chloridoideae</taxon>
        <taxon>Cynodonteae</taxon>
        <taxon>Eleusininae</taxon>
        <taxon>Eleusine</taxon>
    </lineage>
</organism>
<comment type="similarity">
    <text evidence="1">Belongs to the 'GDSL' lipolytic enzyme family.</text>
</comment>
<dbReference type="Proteomes" id="UP001054889">
    <property type="component" value="Unassembled WGS sequence"/>
</dbReference>
<keyword evidence="4" id="KW-0732">Signal</keyword>
<dbReference type="GO" id="GO:0016788">
    <property type="term" value="F:hydrolase activity, acting on ester bonds"/>
    <property type="evidence" value="ECO:0007669"/>
    <property type="project" value="InterPro"/>
</dbReference>
<dbReference type="GO" id="GO:0006629">
    <property type="term" value="P:lipid metabolic process"/>
    <property type="evidence" value="ECO:0007669"/>
    <property type="project" value="UniProtKB-KW"/>
</dbReference>
<protein>
    <recommendedName>
        <fullName evidence="7">GDSL esterase/lipase</fullName>
    </recommendedName>
</protein>
<dbReference type="Gene3D" id="3.40.50.1110">
    <property type="entry name" value="SGNH hydrolase"/>
    <property type="match status" value="1"/>
</dbReference>
<reference evidence="5" key="2">
    <citation type="submission" date="2021-12" db="EMBL/GenBank/DDBJ databases">
        <title>Resequencing data analysis of finger millet.</title>
        <authorList>
            <person name="Hatakeyama M."/>
            <person name="Aluri S."/>
            <person name="Balachadran M.T."/>
            <person name="Sivarajan S.R."/>
            <person name="Poveda L."/>
            <person name="Shimizu-Inatsugi R."/>
            <person name="Schlapbach R."/>
            <person name="Sreeman S.M."/>
            <person name="Shimizu K.K."/>
        </authorList>
    </citation>
    <scope>NUCLEOTIDE SEQUENCE</scope>
</reference>
<evidence type="ECO:0000256" key="4">
    <source>
        <dbReference type="SAM" id="SignalP"/>
    </source>
</evidence>
<keyword evidence="6" id="KW-1185">Reference proteome</keyword>
<comment type="caution">
    <text evidence="5">The sequence shown here is derived from an EMBL/GenBank/DDBJ whole genome shotgun (WGS) entry which is preliminary data.</text>
</comment>
<evidence type="ECO:0008006" key="7">
    <source>
        <dbReference type="Google" id="ProtNLM"/>
    </source>
</evidence>
<evidence type="ECO:0000256" key="2">
    <source>
        <dbReference type="ARBA" id="ARBA00022801"/>
    </source>
</evidence>
<feature type="signal peptide" evidence="4">
    <location>
        <begin position="1"/>
        <end position="19"/>
    </location>
</feature>
<dbReference type="AlphaFoldDB" id="A0AAV5C8A7"/>
<dbReference type="Pfam" id="PF00657">
    <property type="entry name" value="Lipase_GDSL"/>
    <property type="match status" value="1"/>
</dbReference>
<accession>A0AAV5C8A7</accession>
<reference evidence="5" key="1">
    <citation type="journal article" date="2018" name="DNA Res.">
        <title>Multiple hybrid de novo genome assembly of finger millet, an orphan allotetraploid crop.</title>
        <authorList>
            <person name="Hatakeyama M."/>
            <person name="Aluri S."/>
            <person name="Balachadran M.T."/>
            <person name="Sivarajan S.R."/>
            <person name="Patrignani A."/>
            <person name="Gruter S."/>
            <person name="Poveda L."/>
            <person name="Shimizu-Inatsugi R."/>
            <person name="Baeten J."/>
            <person name="Francoijs K.J."/>
            <person name="Nataraja K.N."/>
            <person name="Reddy Y.A.N."/>
            <person name="Phadnis S."/>
            <person name="Ravikumar R.L."/>
            <person name="Schlapbach R."/>
            <person name="Sreeman S.M."/>
            <person name="Shimizu K.K."/>
        </authorList>
    </citation>
    <scope>NUCLEOTIDE SEQUENCE</scope>
</reference>
<keyword evidence="3" id="KW-0443">Lipid metabolism</keyword>
<keyword evidence="2" id="KW-0378">Hydrolase</keyword>
<name>A0AAV5C8A7_ELECO</name>
<evidence type="ECO:0000256" key="3">
    <source>
        <dbReference type="ARBA" id="ARBA00023098"/>
    </source>
</evidence>
<gene>
    <name evidence="5" type="primary">ga11028</name>
    <name evidence="5" type="ORF">PR202_ga11028</name>
</gene>
<dbReference type="PANTHER" id="PTHR46020">
    <property type="entry name" value="OSJNBB0059K02.9 PROTEIN"/>
    <property type="match status" value="1"/>
</dbReference>
<dbReference type="InterPro" id="IPR001087">
    <property type="entry name" value="GDSL"/>
</dbReference>
<dbReference type="PANTHER" id="PTHR46020:SF15">
    <property type="entry name" value="SGNH HYDROLASE-TYPE ESTERASE DOMAIN-CONTAINING PROTEIN"/>
    <property type="match status" value="1"/>
</dbReference>
<evidence type="ECO:0000313" key="6">
    <source>
        <dbReference type="Proteomes" id="UP001054889"/>
    </source>
</evidence>
<evidence type="ECO:0000313" key="5">
    <source>
        <dbReference type="EMBL" id="GJM94388.1"/>
    </source>
</evidence>
<dbReference type="InterPro" id="IPR036514">
    <property type="entry name" value="SGNH_hydro_sf"/>
</dbReference>
<dbReference type="SUPFAM" id="SSF52266">
    <property type="entry name" value="SGNH hydrolase"/>
    <property type="match status" value="1"/>
</dbReference>
<proteinExistence type="inferred from homology"/>
<feature type="chain" id="PRO_5043585188" description="GDSL esterase/lipase" evidence="4">
    <location>
        <begin position="20"/>
        <end position="355"/>
    </location>
</feature>